<keyword evidence="1" id="KW-1133">Transmembrane helix</keyword>
<dbReference type="EMBL" id="AUPC02000027">
    <property type="protein sequence ID" value="POG79158.1"/>
    <property type="molecule type" value="Genomic_DNA"/>
</dbReference>
<feature type="transmembrane region" description="Helical" evidence="1">
    <location>
        <begin position="20"/>
        <end position="52"/>
    </location>
</feature>
<evidence type="ECO:0000256" key="1">
    <source>
        <dbReference type="SAM" id="Phobius"/>
    </source>
</evidence>
<gene>
    <name evidence="2" type="ORF">GLOIN_2v1530783</name>
</gene>
<keyword evidence="1" id="KW-0472">Membrane</keyword>
<comment type="caution">
    <text evidence="2">The sequence shown here is derived from an EMBL/GenBank/DDBJ whole genome shotgun (WGS) entry which is preliminary data.</text>
</comment>
<evidence type="ECO:0000313" key="2">
    <source>
        <dbReference type="EMBL" id="POG79158.1"/>
    </source>
</evidence>
<keyword evidence="3" id="KW-1185">Reference proteome</keyword>
<keyword evidence="1" id="KW-0812">Transmembrane</keyword>
<reference evidence="2 3" key="1">
    <citation type="journal article" date="2013" name="Proc. Natl. Acad. Sci. U.S.A.">
        <title>Genome of an arbuscular mycorrhizal fungus provides insight into the oldest plant symbiosis.</title>
        <authorList>
            <person name="Tisserant E."/>
            <person name="Malbreil M."/>
            <person name="Kuo A."/>
            <person name="Kohler A."/>
            <person name="Symeonidi A."/>
            <person name="Balestrini R."/>
            <person name="Charron P."/>
            <person name="Duensing N."/>
            <person name="Frei Dit Frey N."/>
            <person name="Gianinazzi-Pearson V."/>
            <person name="Gilbert L.B."/>
            <person name="Handa Y."/>
            <person name="Herr J.R."/>
            <person name="Hijri M."/>
            <person name="Koul R."/>
            <person name="Kawaguchi M."/>
            <person name="Krajinski F."/>
            <person name="Lammers P.J."/>
            <person name="Masclaux F.G."/>
            <person name="Murat C."/>
            <person name="Morin E."/>
            <person name="Ndikumana S."/>
            <person name="Pagni M."/>
            <person name="Petitpierre D."/>
            <person name="Requena N."/>
            <person name="Rosikiewicz P."/>
            <person name="Riley R."/>
            <person name="Saito K."/>
            <person name="San Clemente H."/>
            <person name="Shapiro H."/>
            <person name="van Tuinen D."/>
            <person name="Becard G."/>
            <person name="Bonfante P."/>
            <person name="Paszkowski U."/>
            <person name="Shachar-Hill Y.Y."/>
            <person name="Tuskan G.A."/>
            <person name="Young P.W."/>
            <person name="Sanders I.R."/>
            <person name="Henrissat B."/>
            <person name="Rensing S.A."/>
            <person name="Grigoriev I.V."/>
            <person name="Corradi N."/>
            <person name="Roux C."/>
            <person name="Martin F."/>
        </authorList>
    </citation>
    <scope>NUCLEOTIDE SEQUENCE [LARGE SCALE GENOMIC DNA]</scope>
    <source>
        <strain evidence="2 3">DAOM 197198</strain>
    </source>
</reference>
<dbReference type="AlphaFoldDB" id="A0A2P4QNL5"/>
<organism evidence="2 3">
    <name type="scientific">Rhizophagus irregularis (strain DAOM 181602 / DAOM 197198 / MUCL 43194)</name>
    <name type="common">Arbuscular mycorrhizal fungus</name>
    <name type="synonym">Glomus intraradices</name>
    <dbReference type="NCBI Taxonomy" id="747089"/>
    <lineage>
        <taxon>Eukaryota</taxon>
        <taxon>Fungi</taxon>
        <taxon>Fungi incertae sedis</taxon>
        <taxon>Mucoromycota</taxon>
        <taxon>Glomeromycotina</taxon>
        <taxon>Glomeromycetes</taxon>
        <taxon>Glomerales</taxon>
        <taxon>Glomeraceae</taxon>
        <taxon>Rhizophagus</taxon>
    </lineage>
</organism>
<reference evidence="2 3" key="2">
    <citation type="journal article" date="2018" name="New Phytol.">
        <title>High intraspecific genome diversity in the model arbuscular mycorrhizal symbiont Rhizophagus irregularis.</title>
        <authorList>
            <person name="Chen E.C.H."/>
            <person name="Morin E."/>
            <person name="Beaudet D."/>
            <person name="Noel J."/>
            <person name="Yildirir G."/>
            <person name="Ndikumana S."/>
            <person name="Charron P."/>
            <person name="St-Onge C."/>
            <person name="Giorgi J."/>
            <person name="Kruger M."/>
            <person name="Marton T."/>
            <person name="Ropars J."/>
            <person name="Grigoriev I.V."/>
            <person name="Hainaut M."/>
            <person name="Henrissat B."/>
            <person name="Roux C."/>
            <person name="Martin F."/>
            <person name="Corradi N."/>
        </authorList>
    </citation>
    <scope>NUCLEOTIDE SEQUENCE [LARGE SCALE GENOMIC DNA]</scope>
    <source>
        <strain evidence="2 3">DAOM 197198</strain>
    </source>
</reference>
<accession>A0A2P4QNL5</accession>
<sequence length="90" mass="10785">MFLKRLKNGYDHKKKSSYQYIILSIVYIYIYIHVLIFIIGIAFAGHVVVVVLYISGEPLISLISRKYFLKKLLYYFLIIFNDIYFIHNKN</sequence>
<dbReference type="Proteomes" id="UP000018888">
    <property type="component" value="Unassembled WGS sequence"/>
</dbReference>
<proteinExistence type="predicted"/>
<name>A0A2P4QNL5_RHIID</name>
<protein>
    <submittedName>
        <fullName evidence="2">Uncharacterized protein</fullName>
    </submittedName>
</protein>
<evidence type="ECO:0000313" key="3">
    <source>
        <dbReference type="Proteomes" id="UP000018888"/>
    </source>
</evidence>